<sequence length="242" mass="26148">MCRPVQMGFKANFHVKTPHAPKIPSEIGRADMRIKSQAASPGGGFLSSTLTGAQGSNLISLPCKHCTLVREEPAAVHALQPGSVQQAKPLCEYQTERNYNQALCGLTGAYVIAESCNICEETMSSSRGWCCHTMMMWLGSGSAWSVLDPGYWPVEAFRLPFSYQGQDTDREIAPNEPCSKGLQACHPSPYFPDLQGCQLQLSIETDGSSGVSSLALYCSTIFRQLTGAPFLIVSLALAQGTY</sequence>
<dbReference type="EMBL" id="SRMA01025830">
    <property type="protein sequence ID" value="TRY90666.1"/>
    <property type="molecule type" value="Genomic_DNA"/>
</dbReference>
<proteinExistence type="predicted"/>
<protein>
    <submittedName>
        <fullName evidence="1">Uncharacterized protein</fullName>
    </submittedName>
</protein>
<reference evidence="1 2" key="1">
    <citation type="journal article" date="2019" name="Sci. Data">
        <title>Hybrid genome assembly and annotation of Danionella translucida.</title>
        <authorList>
            <person name="Kadobianskyi M."/>
            <person name="Schulze L."/>
            <person name="Schuelke M."/>
            <person name="Judkewitz B."/>
        </authorList>
    </citation>
    <scope>NUCLEOTIDE SEQUENCE [LARGE SCALE GENOMIC DNA]</scope>
    <source>
        <strain evidence="1 2">Bolton</strain>
    </source>
</reference>
<name>A0A553QLS1_9TELE</name>
<evidence type="ECO:0000313" key="2">
    <source>
        <dbReference type="Proteomes" id="UP000316079"/>
    </source>
</evidence>
<comment type="caution">
    <text evidence="1">The sequence shown here is derived from an EMBL/GenBank/DDBJ whole genome shotgun (WGS) entry which is preliminary data.</text>
</comment>
<evidence type="ECO:0000313" key="1">
    <source>
        <dbReference type="EMBL" id="TRY90666.1"/>
    </source>
</evidence>
<dbReference type="Proteomes" id="UP000316079">
    <property type="component" value="Unassembled WGS sequence"/>
</dbReference>
<dbReference type="AlphaFoldDB" id="A0A553QLS1"/>
<accession>A0A553QLS1</accession>
<organism evidence="1 2">
    <name type="scientific">Danionella cerebrum</name>
    <dbReference type="NCBI Taxonomy" id="2873325"/>
    <lineage>
        <taxon>Eukaryota</taxon>
        <taxon>Metazoa</taxon>
        <taxon>Chordata</taxon>
        <taxon>Craniata</taxon>
        <taxon>Vertebrata</taxon>
        <taxon>Euteleostomi</taxon>
        <taxon>Actinopterygii</taxon>
        <taxon>Neopterygii</taxon>
        <taxon>Teleostei</taxon>
        <taxon>Ostariophysi</taxon>
        <taxon>Cypriniformes</taxon>
        <taxon>Danionidae</taxon>
        <taxon>Danioninae</taxon>
        <taxon>Danionella</taxon>
    </lineage>
</organism>
<keyword evidence="2" id="KW-1185">Reference proteome</keyword>
<gene>
    <name evidence="1" type="ORF">DNTS_002098</name>
</gene>